<comment type="caution">
    <text evidence="2">The sequence shown here is derived from an EMBL/GenBank/DDBJ whole genome shotgun (WGS) entry which is preliminary data.</text>
</comment>
<evidence type="ECO:0000313" key="3">
    <source>
        <dbReference type="Proteomes" id="UP001341840"/>
    </source>
</evidence>
<organism evidence="2 3">
    <name type="scientific">Stylosanthes scabra</name>
    <dbReference type="NCBI Taxonomy" id="79078"/>
    <lineage>
        <taxon>Eukaryota</taxon>
        <taxon>Viridiplantae</taxon>
        <taxon>Streptophyta</taxon>
        <taxon>Embryophyta</taxon>
        <taxon>Tracheophyta</taxon>
        <taxon>Spermatophyta</taxon>
        <taxon>Magnoliopsida</taxon>
        <taxon>eudicotyledons</taxon>
        <taxon>Gunneridae</taxon>
        <taxon>Pentapetalae</taxon>
        <taxon>rosids</taxon>
        <taxon>fabids</taxon>
        <taxon>Fabales</taxon>
        <taxon>Fabaceae</taxon>
        <taxon>Papilionoideae</taxon>
        <taxon>50 kb inversion clade</taxon>
        <taxon>dalbergioids sensu lato</taxon>
        <taxon>Dalbergieae</taxon>
        <taxon>Pterocarpus clade</taxon>
        <taxon>Stylosanthes</taxon>
    </lineage>
</organism>
<dbReference type="EMBL" id="JASCZI010243762">
    <property type="protein sequence ID" value="MED6213572.1"/>
    <property type="molecule type" value="Genomic_DNA"/>
</dbReference>
<evidence type="ECO:0000256" key="1">
    <source>
        <dbReference type="SAM" id="Phobius"/>
    </source>
</evidence>
<gene>
    <name evidence="2" type="ORF">PIB30_094656</name>
</gene>
<proteinExistence type="predicted"/>
<keyword evidence="1" id="KW-0812">Transmembrane</keyword>
<keyword evidence="3" id="KW-1185">Reference proteome</keyword>
<accession>A0ABU6YT74</accession>
<reference evidence="2 3" key="1">
    <citation type="journal article" date="2023" name="Plants (Basel)">
        <title>Bridging the Gap: Combining Genomics and Transcriptomics Approaches to Understand Stylosanthes scabra, an Orphan Legume from the Brazilian Caatinga.</title>
        <authorList>
            <person name="Ferreira-Neto J.R.C."/>
            <person name="da Silva M.D."/>
            <person name="Binneck E."/>
            <person name="de Melo N.F."/>
            <person name="da Silva R.H."/>
            <person name="de Melo A.L.T.M."/>
            <person name="Pandolfi V."/>
            <person name="Bustamante F.O."/>
            <person name="Brasileiro-Vidal A.C."/>
            <person name="Benko-Iseppon A.M."/>
        </authorList>
    </citation>
    <scope>NUCLEOTIDE SEQUENCE [LARGE SCALE GENOMIC DNA]</scope>
    <source>
        <tissue evidence="2">Leaves</tissue>
    </source>
</reference>
<evidence type="ECO:0000313" key="2">
    <source>
        <dbReference type="EMBL" id="MED6213572.1"/>
    </source>
</evidence>
<feature type="transmembrane region" description="Helical" evidence="1">
    <location>
        <begin position="180"/>
        <end position="205"/>
    </location>
</feature>
<dbReference type="Proteomes" id="UP001341840">
    <property type="component" value="Unassembled WGS sequence"/>
</dbReference>
<sequence length="226" mass="25007">MNTVETLPRRLYPCASSLIVSPLSFIIQPWFLSVVVSVASGLHHPGSCSSVPLVGLRFYAFTASRPILVSFTACLSPPRLSALCCSQASTYPCPPSPTSFSALPTTPTAPLAAHPFDLQHQCVSVPVLARQPPLHRTSSFSTCICHDRRFISFSNASISLCRPYLWFLPNLYKITPDLPLLWHVVVAFCCLWDLVVVGHVALDIVESKILLCRPYLWFSHLSKTRL</sequence>
<protein>
    <submittedName>
        <fullName evidence="2">Uncharacterized protein</fullName>
    </submittedName>
</protein>
<keyword evidence="1" id="KW-0472">Membrane</keyword>
<name>A0ABU6YT74_9FABA</name>
<keyword evidence="1" id="KW-1133">Transmembrane helix</keyword>